<gene>
    <name evidence="1" type="ORF">SAMN05216249_104142</name>
</gene>
<dbReference type="OrthoDB" id="9799897at2"/>
<dbReference type="RefSeq" id="WP_092870904.1">
    <property type="nucleotide sequence ID" value="NZ_FOJY01000004.1"/>
</dbReference>
<dbReference type="AlphaFoldDB" id="A0A1I0WMK9"/>
<dbReference type="STRING" id="1120918.SAMN05216249_104142"/>
<proteinExistence type="predicted"/>
<dbReference type="Proteomes" id="UP000198838">
    <property type="component" value="Unassembled WGS sequence"/>
</dbReference>
<protein>
    <submittedName>
        <fullName evidence="1">Uncharacterized protein</fullName>
    </submittedName>
</protein>
<dbReference type="EMBL" id="FOJY01000004">
    <property type="protein sequence ID" value="SFA89438.1"/>
    <property type="molecule type" value="Genomic_DNA"/>
</dbReference>
<evidence type="ECO:0000313" key="2">
    <source>
        <dbReference type="Proteomes" id="UP000198838"/>
    </source>
</evidence>
<organism evidence="1 2">
    <name type="scientific">Acetitomaculum ruminis DSM 5522</name>
    <dbReference type="NCBI Taxonomy" id="1120918"/>
    <lineage>
        <taxon>Bacteria</taxon>
        <taxon>Bacillati</taxon>
        <taxon>Bacillota</taxon>
        <taxon>Clostridia</taxon>
        <taxon>Lachnospirales</taxon>
        <taxon>Lachnospiraceae</taxon>
        <taxon>Acetitomaculum</taxon>
    </lineage>
</organism>
<evidence type="ECO:0000313" key="1">
    <source>
        <dbReference type="EMBL" id="SFA89438.1"/>
    </source>
</evidence>
<name>A0A1I0WMK9_9FIRM</name>
<reference evidence="1 2" key="1">
    <citation type="submission" date="2016-10" db="EMBL/GenBank/DDBJ databases">
        <authorList>
            <person name="de Groot N.N."/>
        </authorList>
    </citation>
    <scope>NUCLEOTIDE SEQUENCE [LARGE SCALE GENOMIC DNA]</scope>
    <source>
        <strain evidence="1 2">DSM 5522</strain>
    </source>
</reference>
<accession>A0A1I0WMK9</accession>
<sequence>MKKRKLILVILMIVIEANLLTACRFFIDPNEQEEVAKPVIYLYPKEEMDVSVSLDYIGKFTCLYPEFSQDNTWKVRAYPDGSLKDASGETYNYLFWEGESDIEYDFSKGYCIKGKDTKDFLEKELKKLGLNRKEANEFIVYWLSKMKDNKYNVISFQKEAYTDNAKLKTTPETDSQIRVFMAWYDSDTFVEIKKPKEENCPQRKGFTLVEWGGCKVR</sequence>
<keyword evidence="2" id="KW-1185">Reference proteome</keyword>